<organism evidence="3 4">
    <name type="scientific">Kroppenstedtia pulmonis</name>
    <dbReference type="NCBI Taxonomy" id="1380685"/>
    <lineage>
        <taxon>Bacteria</taxon>
        <taxon>Bacillati</taxon>
        <taxon>Bacillota</taxon>
        <taxon>Bacilli</taxon>
        <taxon>Bacillales</taxon>
        <taxon>Thermoactinomycetaceae</taxon>
        <taxon>Kroppenstedtia</taxon>
    </lineage>
</organism>
<feature type="compositionally biased region" description="Basic and acidic residues" evidence="2">
    <location>
        <begin position="74"/>
        <end position="121"/>
    </location>
</feature>
<dbReference type="SUPFAM" id="SSF48452">
    <property type="entry name" value="TPR-like"/>
    <property type="match status" value="1"/>
</dbReference>
<dbReference type="RefSeq" id="WP_173222278.1">
    <property type="nucleotide sequence ID" value="NZ_CP048104.1"/>
</dbReference>
<reference evidence="3 4" key="1">
    <citation type="submission" date="2020-01" db="EMBL/GenBank/DDBJ databases">
        <authorList>
            <person name="Gulvik C.A."/>
            <person name="Batra D.G."/>
        </authorList>
    </citation>
    <scope>NUCLEOTIDE SEQUENCE [LARGE SCALE GENOMIC DNA]</scope>
    <source>
        <strain evidence="3 4">W9323</strain>
    </source>
</reference>
<feature type="compositionally biased region" description="Basic and acidic residues" evidence="2">
    <location>
        <begin position="33"/>
        <end position="57"/>
    </location>
</feature>
<keyword evidence="1" id="KW-0175">Coiled coil</keyword>
<feature type="coiled-coil region" evidence="1">
    <location>
        <begin position="320"/>
        <end position="350"/>
    </location>
</feature>
<evidence type="ECO:0008006" key="5">
    <source>
        <dbReference type="Google" id="ProtNLM"/>
    </source>
</evidence>
<evidence type="ECO:0000256" key="1">
    <source>
        <dbReference type="SAM" id="Coils"/>
    </source>
</evidence>
<feature type="compositionally biased region" description="Basic and acidic residues" evidence="2">
    <location>
        <begin position="275"/>
        <end position="291"/>
    </location>
</feature>
<name>A0A7D4BHF9_9BACL</name>
<feature type="compositionally biased region" description="Basic and acidic residues" evidence="2">
    <location>
        <begin position="185"/>
        <end position="232"/>
    </location>
</feature>
<dbReference type="EMBL" id="CP048104">
    <property type="protein sequence ID" value="QKG84515.1"/>
    <property type="molecule type" value="Genomic_DNA"/>
</dbReference>
<gene>
    <name evidence="3" type="ORF">GXN76_08510</name>
</gene>
<feature type="region of interest" description="Disordered" evidence="2">
    <location>
        <begin position="16"/>
        <end position="297"/>
    </location>
</feature>
<sequence>MIGKLLKIVKSWLTPAPKMKLSSEKTPVQDTAVDEHNKNRHLKPDQMCEVAVTKDMDNKDEDIQDNTPPSDQKNLPESHHEKDTDNKDIQDNKPDITETKPTKPSDQENVPESDHVKGTDNKDEDIQDNTPDITETKPTKPSDQENVPESDHVKGTDNKDEDIQDNTPDITETTPTKPSDQENLPESHHEMDTHNKDEDIQDNKPDITETKPTKPSDQENVPESDHVKGTDNKDEDIQDNTPDKRETKPTKSSDQENVPESDHVKGTDNKDEDIQDNKPDITETKPTKPSDQENVPESEDFFHYQDEEFTFSIPWDKDEKEVFQQATEKYEETKKRLNNSAKKMDQHKIQRARYMQYWSLHLHYKDQAQYFYKKRDQEPDALEQAIRYCKKQVKYSPMARHALQMDPSFKGELPQHYGYKQLAIIYDKQGQYSDAIQLCRQALSEGWKGDWETRIQRYEKNLKS</sequence>
<evidence type="ECO:0000313" key="3">
    <source>
        <dbReference type="EMBL" id="QKG84515.1"/>
    </source>
</evidence>
<proteinExistence type="predicted"/>
<accession>A0A7D4BHF9</accession>
<dbReference type="KEGG" id="kpul:GXN76_08510"/>
<dbReference type="InterPro" id="IPR011990">
    <property type="entry name" value="TPR-like_helical_dom_sf"/>
</dbReference>
<protein>
    <recommendedName>
        <fullName evidence="5">Tetratricopeptide repeat protein</fullName>
    </recommendedName>
</protein>
<dbReference type="Proteomes" id="UP000503088">
    <property type="component" value="Chromosome"/>
</dbReference>
<evidence type="ECO:0000313" key="4">
    <source>
        <dbReference type="Proteomes" id="UP000503088"/>
    </source>
</evidence>
<feature type="compositionally biased region" description="Basic and acidic residues" evidence="2">
    <location>
        <begin position="241"/>
        <end position="269"/>
    </location>
</feature>
<feature type="compositionally biased region" description="Basic and acidic residues" evidence="2">
    <location>
        <begin position="134"/>
        <end position="158"/>
    </location>
</feature>
<evidence type="ECO:0000256" key="2">
    <source>
        <dbReference type="SAM" id="MobiDB-lite"/>
    </source>
</evidence>
<feature type="compositionally biased region" description="Polar residues" evidence="2">
    <location>
        <begin position="165"/>
        <end position="184"/>
    </location>
</feature>
<keyword evidence="4" id="KW-1185">Reference proteome</keyword>
<dbReference type="AlphaFoldDB" id="A0A7D4BHF9"/>
<dbReference type="Gene3D" id="1.25.40.10">
    <property type="entry name" value="Tetratricopeptide repeat domain"/>
    <property type="match status" value="1"/>
</dbReference>